<evidence type="ECO:0000256" key="4">
    <source>
        <dbReference type="SAM" id="Phobius"/>
    </source>
</evidence>
<gene>
    <name evidence="7" type="ORF">KOI35_21465</name>
</gene>
<feature type="transmembrane region" description="Helical" evidence="4">
    <location>
        <begin position="212"/>
        <end position="233"/>
    </location>
</feature>
<comment type="caution">
    <text evidence="7">The sequence shown here is derived from an EMBL/GenBank/DDBJ whole genome shotgun (WGS) entry which is preliminary data.</text>
</comment>
<dbReference type="EMBL" id="JAHKKG010000006">
    <property type="protein sequence ID" value="MBU2666087.1"/>
    <property type="molecule type" value="Genomic_DNA"/>
</dbReference>
<evidence type="ECO:0000256" key="2">
    <source>
        <dbReference type="ARBA" id="ARBA00023008"/>
    </source>
</evidence>
<feature type="region of interest" description="Disordered" evidence="3">
    <location>
        <begin position="152"/>
        <end position="172"/>
    </location>
</feature>
<name>A0ABS5YRM1_9ACTN</name>
<keyword evidence="4" id="KW-1133">Transmembrane helix</keyword>
<evidence type="ECO:0000313" key="8">
    <source>
        <dbReference type="Proteomes" id="UP001519654"/>
    </source>
</evidence>
<feature type="domain" description="CopC" evidence="6">
    <location>
        <begin position="30"/>
        <end position="146"/>
    </location>
</feature>
<dbReference type="SUPFAM" id="SSF81296">
    <property type="entry name" value="E set domains"/>
    <property type="match status" value="1"/>
</dbReference>
<keyword evidence="8" id="KW-1185">Reference proteome</keyword>
<keyword evidence="4" id="KW-0812">Transmembrane</keyword>
<feature type="chain" id="PRO_5046503960" evidence="5">
    <location>
        <begin position="30"/>
        <end position="503"/>
    </location>
</feature>
<organism evidence="7 8">
    <name type="scientific">Paractinoplanes bogorensis</name>
    <dbReference type="NCBI Taxonomy" id="1610840"/>
    <lineage>
        <taxon>Bacteria</taxon>
        <taxon>Bacillati</taxon>
        <taxon>Actinomycetota</taxon>
        <taxon>Actinomycetes</taxon>
        <taxon>Micromonosporales</taxon>
        <taxon>Micromonosporaceae</taxon>
        <taxon>Paractinoplanes</taxon>
    </lineage>
</organism>
<evidence type="ECO:0000256" key="1">
    <source>
        <dbReference type="ARBA" id="ARBA00022729"/>
    </source>
</evidence>
<dbReference type="RefSeq" id="WP_215789281.1">
    <property type="nucleotide sequence ID" value="NZ_JAHKKG010000006.1"/>
</dbReference>
<keyword evidence="2" id="KW-0186">Copper</keyword>
<dbReference type="InterPro" id="IPR007348">
    <property type="entry name" value="CopC_dom"/>
</dbReference>
<feature type="transmembrane region" description="Helical" evidence="4">
    <location>
        <begin position="180"/>
        <end position="200"/>
    </location>
</feature>
<dbReference type="Gene3D" id="2.60.40.1220">
    <property type="match status" value="1"/>
</dbReference>
<dbReference type="InterPro" id="IPR014756">
    <property type="entry name" value="Ig_E-set"/>
</dbReference>
<protein>
    <submittedName>
        <fullName evidence="7">Copper resistance protein CopC</fullName>
    </submittedName>
</protein>
<feature type="signal peptide" evidence="5">
    <location>
        <begin position="1"/>
        <end position="29"/>
    </location>
</feature>
<evidence type="ECO:0000313" key="7">
    <source>
        <dbReference type="EMBL" id="MBU2666087.1"/>
    </source>
</evidence>
<reference evidence="7 8" key="1">
    <citation type="submission" date="2021-06" db="EMBL/GenBank/DDBJ databases">
        <title>Actinoplanes lichenicola sp. nov., and Actinoplanes ovalisporus sp. nov., isolated from lichen in Thailand.</title>
        <authorList>
            <person name="Saeng-In P."/>
            <person name="Kanchanasin P."/>
            <person name="Yuki M."/>
            <person name="Kudo T."/>
            <person name="Ohkuma M."/>
            <person name="Phongsopitanun W."/>
            <person name="Tanasupawat S."/>
        </authorList>
    </citation>
    <scope>NUCLEOTIDE SEQUENCE [LARGE SCALE GENOMIC DNA]</scope>
    <source>
        <strain evidence="7 8">NBRC 110975</strain>
    </source>
</reference>
<dbReference type="Proteomes" id="UP001519654">
    <property type="component" value="Unassembled WGS sequence"/>
</dbReference>
<keyword evidence="4" id="KW-0472">Membrane</keyword>
<evidence type="ECO:0000256" key="5">
    <source>
        <dbReference type="SAM" id="SignalP"/>
    </source>
</evidence>
<dbReference type="InterPro" id="IPR014755">
    <property type="entry name" value="Cu-Rt/internalin_Ig-like"/>
</dbReference>
<accession>A0ABS5YRM1</accession>
<dbReference type="Pfam" id="PF04234">
    <property type="entry name" value="CopC"/>
    <property type="match status" value="1"/>
</dbReference>
<keyword evidence="1 5" id="KW-0732">Signal</keyword>
<sequence length="503" mass="52549">MRSLVRGLIALAALSAAVFFGLPSSPASAHGTLAMSTPVNGATVDAPVASVELYFTEKVQDSATFSITAPGGGRVDNGWEHASPRPLDKPVTEYFMENGKFEPRQYRTGFPARVRVAYLPGPGEYKVDYQSTASDGDPVHGTVTFKYTGPATQAPAGWAPPGEQPSAAPVPAGDGGGSTWLAWVGWGVGGAALVGGFLIWRRRGFRRPSFGRVPVVPIAVGGVVVALIGGYALGRATVADAPPSTTPAAPAAYSGAGGHQHGGNGGTASVDALGTSVSDQGWTLQPEHRSQARGSTIDYTFRIVGTDGQPATRYAVVHEKPLHLVVAGRGLDGFQHLHPTMAPDGLWSVPLKLPQPGAYRVFADFSLSTADGATTPLVLGADHLVPGDAKLAELPAPQTIAQAGDFLVSVEGAPKPGSTVPMLFRVARSQGPVTLERYLGAYGHLVVLREGDLGYVHVHPDAELVDGAIRFNVSIPAAARYRAFLEFQVDGRVQRAEFTLDLS</sequence>
<evidence type="ECO:0000259" key="6">
    <source>
        <dbReference type="Pfam" id="PF04234"/>
    </source>
</evidence>
<proteinExistence type="predicted"/>
<evidence type="ECO:0000256" key="3">
    <source>
        <dbReference type="SAM" id="MobiDB-lite"/>
    </source>
</evidence>
<feature type="region of interest" description="Disordered" evidence="3">
    <location>
        <begin position="244"/>
        <end position="263"/>
    </location>
</feature>